<name>A0A6A4WHW3_AMPAM</name>
<evidence type="ECO:0000256" key="1">
    <source>
        <dbReference type="ARBA" id="ARBA00001947"/>
    </source>
</evidence>
<evidence type="ECO:0000256" key="4">
    <source>
        <dbReference type="ARBA" id="ARBA00022723"/>
    </source>
</evidence>
<feature type="region of interest" description="Disordered" evidence="8">
    <location>
        <begin position="1"/>
        <end position="36"/>
    </location>
</feature>
<organism evidence="11 12">
    <name type="scientific">Amphibalanus amphitrite</name>
    <name type="common">Striped barnacle</name>
    <name type="synonym">Balanus amphitrite</name>
    <dbReference type="NCBI Taxonomy" id="1232801"/>
    <lineage>
        <taxon>Eukaryota</taxon>
        <taxon>Metazoa</taxon>
        <taxon>Ecdysozoa</taxon>
        <taxon>Arthropoda</taxon>
        <taxon>Crustacea</taxon>
        <taxon>Multicrustacea</taxon>
        <taxon>Cirripedia</taxon>
        <taxon>Thoracica</taxon>
        <taxon>Thoracicalcarea</taxon>
        <taxon>Balanomorpha</taxon>
        <taxon>Balanoidea</taxon>
        <taxon>Balanidae</taxon>
        <taxon>Amphibalaninae</taxon>
        <taxon>Amphibalanus</taxon>
    </lineage>
</organism>
<dbReference type="Gene3D" id="3.40.390.10">
    <property type="entry name" value="Collagenase (Catalytic Domain)"/>
    <property type="match status" value="1"/>
</dbReference>
<dbReference type="SUPFAM" id="SSF55486">
    <property type="entry name" value="Metalloproteases ('zincins'), catalytic domain"/>
    <property type="match status" value="1"/>
</dbReference>
<dbReference type="Proteomes" id="UP000440578">
    <property type="component" value="Unassembled WGS sequence"/>
</dbReference>
<comment type="caution">
    <text evidence="11">The sequence shown here is derived from an EMBL/GenBank/DDBJ whole genome shotgun (WGS) entry which is preliminary data.</text>
</comment>
<dbReference type="Gene3D" id="1.10.1380.10">
    <property type="entry name" value="Neutral endopeptidase , domain2"/>
    <property type="match status" value="1"/>
</dbReference>
<gene>
    <name evidence="11" type="primary">ECEL1_4</name>
    <name evidence="11" type="ORF">FJT64_002329</name>
</gene>
<dbReference type="GO" id="GO:0004222">
    <property type="term" value="F:metalloendopeptidase activity"/>
    <property type="evidence" value="ECO:0007669"/>
    <property type="project" value="InterPro"/>
</dbReference>
<dbReference type="InterPro" id="IPR008753">
    <property type="entry name" value="Peptidase_M13_N"/>
</dbReference>
<keyword evidence="4" id="KW-0479">Metal-binding</keyword>
<dbReference type="PANTHER" id="PTHR11733:SF240">
    <property type="entry name" value="GH14155P-RELATED"/>
    <property type="match status" value="1"/>
</dbReference>
<reference evidence="11 12" key="1">
    <citation type="submission" date="2019-07" db="EMBL/GenBank/DDBJ databases">
        <title>Draft genome assembly of a fouling barnacle, Amphibalanus amphitrite (Darwin, 1854): The first reference genome for Thecostraca.</title>
        <authorList>
            <person name="Kim W."/>
        </authorList>
    </citation>
    <scope>NUCLEOTIDE SEQUENCE [LARGE SCALE GENOMIC DNA]</scope>
    <source>
        <strain evidence="11">SNU_AA5</strain>
        <tissue evidence="11">Soma without cirri and trophi</tissue>
    </source>
</reference>
<evidence type="ECO:0000256" key="5">
    <source>
        <dbReference type="ARBA" id="ARBA00022801"/>
    </source>
</evidence>
<evidence type="ECO:0000256" key="3">
    <source>
        <dbReference type="ARBA" id="ARBA00022670"/>
    </source>
</evidence>
<evidence type="ECO:0000259" key="9">
    <source>
        <dbReference type="Pfam" id="PF01431"/>
    </source>
</evidence>
<dbReference type="InterPro" id="IPR018497">
    <property type="entry name" value="Peptidase_M13_C"/>
</dbReference>
<comment type="cofactor">
    <cofactor evidence="1">
        <name>Zn(2+)</name>
        <dbReference type="ChEBI" id="CHEBI:29105"/>
    </cofactor>
</comment>
<evidence type="ECO:0000256" key="8">
    <source>
        <dbReference type="SAM" id="MobiDB-lite"/>
    </source>
</evidence>
<feature type="compositionally biased region" description="Pro residues" evidence="8">
    <location>
        <begin position="903"/>
        <end position="936"/>
    </location>
</feature>
<dbReference type="InterPro" id="IPR000718">
    <property type="entry name" value="Peptidase_M13"/>
</dbReference>
<dbReference type="Pfam" id="PF01431">
    <property type="entry name" value="Peptidase_M13"/>
    <property type="match status" value="1"/>
</dbReference>
<dbReference type="GO" id="GO:0046872">
    <property type="term" value="F:metal ion binding"/>
    <property type="evidence" value="ECO:0007669"/>
    <property type="project" value="UniProtKB-KW"/>
</dbReference>
<dbReference type="PANTHER" id="PTHR11733">
    <property type="entry name" value="ZINC METALLOPROTEASE FAMILY M13 NEPRILYSIN-RELATED"/>
    <property type="match status" value="1"/>
</dbReference>
<proteinExistence type="inferred from homology"/>
<keyword evidence="6" id="KW-0862">Zinc</keyword>
<comment type="similarity">
    <text evidence="2">Belongs to the peptidase M13 family.</text>
</comment>
<dbReference type="InterPro" id="IPR024079">
    <property type="entry name" value="MetalloPept_cat_dom_sf"/>
</dbReference>
<dbReference type="GO" id="GO:0016485">
    <property type="term" value="P:protein processing"/>
    <property type="evidence" value="ECO:0007669"/>
    <property type="project" value="TreeGrafter"/>
</dbReference>
<evidence type="ECO:0000259" key="10">
    <source>
        <dbReference type="Pfam" id="PF05649"/>
    </source>
</evidence>
<dbReference type="EMBL" id="VIIS01000614">
    <property type="protein sequence ID" value="KAF0307027.1"/>
    <property type="molecule type" value="Genomic_DNA"/>
</dbReference>
<evidence type="ECO:0000256" key="6">
    <source>
        <dbReference type="ARBA" id="ARBA00022833"/>
    </source>
</evidence>
<dbReference type="AlphaFoldDB" id="A0A6A4WHW3"/>
<feature type="domain" description="Peptidase M13 C-terminal" evidence="9">
    <location>
        <begin position="615"/>
        <end position="818"/>
    </location>
</feature>
<keyword evidence="7" id="KW-0482">Metalloprotease</keyword>
<feature type="region of interest" description="Disordered" evidence="8">
    <location>
        <begin position="881"/>
        <end position="950"/>
    </location>
</feature>
<evidence type="ECO:0000313" key="12">
    <source>
        <dbReference type="Proteomes" id="UP000440578"/>
    </source>
</evidence>
<feature type="domain" description="Peptidase M13 N-terminal" evidence="10">
    <location>
        <begin position="144"/>
        <end position="554"/>
    </location>
</feature>
<keyword evidence="5" id="KW-0378">Hydrolase</keyword>
<dbReference type="Pfam" id="PF05649">
    <property type="entry name" value="Peptidase_M13_N"/>
    <property type="match status" value="1"/>
</dbReference>
<evidence type="ECO:0000313" key="11">
    <source>
        <dbReference type="EMBL" id="KAF0307027.1"/>
    </source>
</evidence>
<keyword evidence="3" id="KW-0645">Protease</keyword>
<evidence type="ECO:0000256" key="2">
    <source>
        <dbReference type="ARBA" id="ARBA00007357"/>
    </source>
</evidence>
<dbReference type="GO" id="GO:0005886">
    <property type="term" value="C:plasma membrane"/>
    <property type="evidence" value="ECO:0007669"/>
    <property type="project" value="TreeGrafter"/>
</dbReference>
<keyword evidence="12" id="KW-1185">Reference proteome</keyword>
<protein>
    <submittedName>
        <fullName evidence="11">Endothelin-converting enzyme-like 1</fullName>
    </submittedName>
</protein>
<evidence type="ECO:0000256" key="7">
    <source>
        <dbReference type="ARBA" id="ARBA00023049"/>
    </source>
</evidence>
<accession>A0A6A4WHW3</accession>
<feature type="region of interest" description="Disordered" evidence="8">
    <location>
        <begin position="1038"/>
        <end position="1078"/>
    </location>
</feature>
<sequence>MFVMKLPTGDTASRPSAMMTPEQTDTTDDDRQVGQAGRSDVVGRLDHAEPNGTSTTSVPLLWWLCSARLKPLVSRSIILQVTLAVIACALFVELSAGPRPTIAPKSQMSASVPLAAAAPRVCDSLGCVVTAAQTVRYANRSVDPCIDFFHFACGRFAEAHTSDSRNALGVRDVLRRRNRERLLQLLSQSQHFNSSSAISKARLFFFSCVQAFRVSLNSVADLVSVLKPLGGLDLLNTWRPDQWDFNTVLANASRLHLTQAFFTLTWDRELDVLDVKLPKLSADFPRWDVGSSRYHAVEARVGRAMREVFYYMEKDAEVLIRDSKQPNAAVPRDCTLNASNSSDINAVSPCVEEIVRDILSVQGELFAIDPKRWSQSSFAPPLTVKVTFAEMVRLVPQIDWRRLLDALFGKNSVPDSVLFQIPSREHMVAVGRIIENTRIKRLHHFLMWPVIRRYLVAIGPIYATLGEELNRNYDSEQLKTREEQCLGLMDEHMAPAVHALLLSLHIGQDSVKHVRRHLLNDVIDQLNESFGWMSEETQRKARFALHNLNINFGYTMLIQLENALDLYYRPIDFHVLDFFGNLKELYEFNRPGKILHEFPTKGPPESVRIQHIFAHNTLWIPFGALQAPWYHVDVPAALNAASLGSLIFEALAVPFIQIHMSPQNLTDIWDRETESRFEHYYNCLLEKVRERPIRQELAVIEPARSGLRFAAYSMRVDPVPATYYMMADQFAYQLSYRLFERLTSQNNESSVLVPGLPITSASQAFFMAFTQARCRNDYALWDESLVGASKTLQVPESYVINQLVHDDPRFREAFKCEPLPPAGTDRETAARARSCMSGRIRGPEAAGQVAAPDALQVSLVTRRRQVFLFLAVVALASADTGGYAPPQSDYGAPEPSYGAPEPSYGPPEPSYGPPEPSYGPPEPSYGPPEPHYGPPEPHYEEPKPHYRPRPVGIKQSLLNSLFSFKGPQIRPVIRKLPIWIPSLKFFPKHVAIPIPSPTLVKVPVRVPRPVPVAKPYPVARPVPVPVKVHYEVPVLHTKEKGYGDGGHDHGHKPAAGYGAPKPSNEYGAPSSGDSYSSY</sequence>
<dbReference type="InterPro" id="IPR042089">
    <property type="entry name" value="Peptidase_M13_dom_2"/>
</dbReference>
<dbReference type="PROSITE" id="PS51885">
    <property type="entry name" value="NEPRILYSIN"/>
    <property type="match status" value="1"/>
</dbReference>
<feature type="compositionally biased region" description="Basic and acidic residues" evidence="8">
    <location>
        <begin position="1038"/>
        <end position="1048"/>
    </location>
</feature>